<dbReference type="RefSeq" id="WP_101300980.1">
    <property type="nucleotide sequence ID" value="NZ_NXGX01000003.1"/>
</dbReference>
<protein>
    <submittedName>
        <fullName evidence="2">Glycerophosphodiester phosphodiesterase</fullName>
    </submittedName>
</protein>
<dbReference type="Gene3D" id="3.20.20.190">
    <property type="entry name" value="Phosphatidylinositol (PI) phosphodiesterase"/>
    <property type="match status" value="1"/>
</dbReference>
<dbReference type="Proteomes" id="UP000233332">
    <property type="component" value="Unassembled WGS sequence"/>
</dbReference>
<accession>A0A2N3L740</accession>
<name>A0A2N3L740_9PROT</name>
<dbReference type="Pfam" id="PF03009">
    <property type="entry name" value="GDPD"/>
    <property type="match status" value="1"/>
</dbReference>
<dbReference type="SUPFAM" id="SSF51695">
    <property type="entry name" value="PLC-like phosphodiesterases"/>
    <property type="match status" value="1"/>
</dbReference>
<gene>
    <name evidence="2" type="ORF">COO92_06945</name>
</gene>
<dbReference type="GO" id="GO:0006629">
    <property type="term" value="P:lipid metabolic process"/>
    <property type="evidence" value="ECO:0007669"/>
    <property type="project" value="InterPro"/>
</dbReference>
<evidence type="ECO:0000313" key="3">
    <source>
        <dbReference type="Proteomes" id="UP000233332"/>
    </source>
</evidence>
<evidence type="ECO:0000259" key="1">
    <source>
        <dbReference type="PROSITE" id="PS51704"/>
    </source>
</evidence>
<organism evidence="2 3">
    <name type="scientific">Thalassospira lohafexi</name>
    <dbReference type="NCBI Taxonomy" id="744227"/>
    <lineage>
        <taxon>Bacteria</taxon>
        <taxon>Pseudomonadati</taxon>
        <taxon>Pseudomonadota</taxon>
        <taxon>Alphaproteobacteria</taxon>
        <taxon>Rhodospirillales</taxon>
        <taxon>Thalassospiraceae</taxon>
        <taxon>Thalassospira</taxon>
    </lineage>
</organism>
<feature type="domain" description="GP-PDE" evidence="1">
    <location>
        <begin position="5"/>
        <end position="240"/>
    </location>
</feature>
<keyword evidence="3" id="KW-1185">Reference proteome</keyword>
<dbReference type="PANTHER" id="PTHR46211:SF1">
    <property type="entry name" value="GLYCEROPHOSPHODIESTER PHOSPHODIESTERASE, CYTOPLASMIC"/>
    <property type="match status" value="1"/>
</dbReference>
<dbReference type="EMBL" id="NXGX01000003">
    <property type="protein sequence ID" value="PKR58608.1"/>
    <property type="molecule type" value="Genomic_DNA"/>
</dbReference>
<dbReference type="PROSITE" id="PS51704">
    <property type="entry name" value="GP_PDE"/>
    <property type="match status" value="1"/>
</dbReference>
<dbReference type="InterPro" id="IPR017946">
    <property type="entry name" value="PLC-like_Pdiesterase_TIM-brl"/>
</dbReference>
<reference evidence="2 3" key="1">
    <citation type="submission" date="2017-09" db="EMBL/GenBank/DDBJ databases">
        <title>Biodiversity and function of Thalassospira species in the particle-attached aromatic-hydrocarbon-degrading consortia from the surface seawater of the China South Sea.</title>
        <authorList>
            <person name="Dong C."/>
            <person name="Lai Q."/>
            <person name="Shao Z."/>
        </authorList>
    </citation>
    <scope>NUCLEOTIDE SEQUENCE [LARGE SCALE GENOMIC DNA]</scope>
    <source>
        <strain evidence="2 3">139Z-12</strain>
    </source>
</reference>
<sequence length="249" mass="27365">MFKIPHIIAHRGASIEAPENTIAAFRVAGARNAKWVECDVTLSADNKCVLIHDETLERTTNGTGPIHQSDLATLRGLDAGAWFSDIYKGERIPTLTDTLETLYFMEMGANLEIKPSGCDPVRLCHEVIAELKRAKDLPILISSFDDIAVAEMRKHAPEIPCGWLLETLPKNWKAEYDRLGASAIHIDHAALTPVSAAEIVKAGVPLVCYTINEVDRARELFAWGVTSVITDDPAKLITAIPHRPLPSTR</sequence>
<dbReference type="AlphaFoldDB" id="A0A2N3L740"/>
<dbReference type="InterPro" id="IPR030395">
    <property type="entry name" value="GP_PDE_dom"/>
</dbReference>
<proteinExistence type="predicted"/>
<dbReference type="GO" id="GO:0008081">
    <property type="term" value="F:phosphoric diester hydrolase activity"/>
    <property type="evidence" value="ECO:0007669"/>
    <property type="project" value="InterPro"/>
</dbReference>
<dbReference type="PANTHER" id="PTHR46211">
    <property type="entry name" value="GLYCEROPHOSPHORYL DIESTER PHOSPHODIESTERASE"/>
    <property type="match status" value="1"/>
</dbReference>
<comment type="caution">
    <text evidence="2">The sequence shown here is derived from an EMBL/GenBank/DDBJ whole genome shotgun (WGS) entry which is preliminary data.</text>
</comment>
<evidence type="ECO:0000313" key="2">
    <source>
        <dbReference type="EMBL" id="PKR58608.1"/>
    </source>
</evidence>